<proteinExistence type="predicted"/>
<evidence type="ECO:0000256" key="1">
    <source>
        <dbReference type="ARBA" id="ARBA00001966"/>
    </source>
</evidence>
<dbReference type="SUPFAM" id="SSF102114">
    <property type="entry name" value="Radical SAM enzymes"/>
    <property type="match status" value="1"/>
</dbReference>
<protein>
    <submittedName>
        <fullName evidence="7">Radical SAM superfamily enzyme YgiQ (UPF0313 family)</fullName>
    </submittedName>
</protein>
<dbReference type="RefSeq" id="WP_307494864.1">
    <property type="nucleotide sequence ID" value="NZ_JAUSTN010000001.1"/>
</dbReference>
<dbReference type="InterPro" id="IPR006638">
    <property type="entry name" value="Elp3/MiaA/NifB-like_rSAM"/>
</dbReference>
<evidence type="ECO:0000313" key="8">
    <source>
        <dbReference type="Proteomes" id="UP001236559"/>
    </source>
</evidence>
<accession>A0ABU0ATD8</accession>
<name>A0ABU0ATD8_9FIRM</name>
<dbReference type="SMART" id="SM00729">
    <property type="entry name" value="Elp3"/>
    <property type="match status" value="1"/>
</dbReference>
<dbReference type="CDD" id="cd01335">
    <property type="entry name" value="Radical_SAM"/>
    <property type="match status" value="1"/>
</dbReference>
<dbReference type="InterPro" id="IPR013785">
    <property type="entry name" value="Aldolase_TIM"/>
</dbReference>
<keyword evidence="8" id="KW-1185">Reference proteome</keyword>
<keyword evidence="2" id="KW-0949">S-adenosyl-L-methionine</keyword>
<gene>
    <name evidence="7" type="ORF">J2S72_000271</name>
</gene>
<organism evidence="7 8">
    <name type="scientific">Peptoniphilus koenoeneniae</name>
    <dbReference type="NCBI Taxonomy" id="507751"/>
    <lineage>
        <taxon>Bacteria</taxon>
        <taxon>Bacillati</taxon>
        <taxon>Bacillota</taxon>
        <taxon>Tissierellia</taxon>
        <taxon>Tissierellales</taxon>
        <taxon>Peptoniphilaceae</taxon>
        <taxon>Peptoniphilus</taxon>
    </lineage>
</organism>
<dbReference type="PANTHER" id="PTHR43409:SF4">
    <property type="entry name" value="RADICAL SAM SUPERFAMILY PROTEIN"/>
    <property type="match status" value="1"/>
</dbReference>
<keyword evidence="5" id="KW-0411">Iron-sulfur</keyword>
<dbReference type="PROSITE" id="PS51918">
    <property type="entry name" value="RADICAL_SAM"/>
    <property type="match status" value="1"/>
</dbReference>
<feature type="domain" description="Radical SAM core" evidence="6">
    <location>
        <begin position="9"/>
        <end position="241"/>
    </location>
</feature>
<keyword evidence="4" id="KW-0408">Iron</keyword>
<dbReference type="Pfam" id="PF04055">
    <property type="entry name" value="Radical_SAM"/>
    <property type="match status" value="1"/>
</dbReference>
<keyword evidence="3" id="KW-0479">Metal-binding</keyword>
<dbReference type="InterPro" id="IPR007197">
    <property type="entry name" value="rSAM"/>
</dbReference>
<dbReference type="Proteomes" id="UP001236559">
    <property type="component" value="Unassembled WGS sequence"/>
</dbReference>
<dbReference type="SFLD" id="SFLDG01082">
    <property type="entry name" value="B12-binding_domain_containing"/>
    <property type="match status" value="1"/>
</dbReference>
<comment type="cofactor">
    <cofactor evidence="1">
        <name>[4Fe-4S] cluster</name>
        <dbReference type="ChEBI" id="CHEBI:49883"/>
    </cofactor>
</comment>
<dbReference type="SFLD" id="SFLDG01095">
    <property type="entry name" value="Uncharacterised_Radical_SAM_Su"/>
    <property type="match status" value="1"/>
</dbReference>
<dbReference type="InterPro" id="IPR058240">
    <property type="entry name" value="rSAM_sf"/>
</dbReference>
<dbReference type="PANTHER" id="PTHR43409">
    <property type="entry name" value="ANAEROBIC MAGNESIUM-PROTOPORPHYRIN IX MONOMETHYL ESTER CYCLASE-RELATED"/>
    <property type="match status" value="1"/>
</dbReference>
<dbReference type="InterPro" id="IPR051198">
    <property type="entry name" value="BchE-like"/>
</dbReference>
<dbReference type="Gene3D" id="3.20.20.70">
    <property type="entry name" value="Aldolase class I"/>
    <property type="match status" value="1"/>
</dbReference>
<evidence type="ECO:0000256" key="4">
    <source>
        <dbReference type="ARBA" id="ARBA00023004"/>
    </source>
</evidence>
<evidence type="ECO:0000256" key="3">
    <source>
        <dbReference type="ARBA" id="ARBA00022723"/>
    </source>
</evidence>
<reference evidence="7 8" key="1">
    <citation type="submission" date="2023-07" db="EMBL/GenBank/DDBJ databases">
        <title>Genomic Encyclopedia of Type Strains, Phase IV (KMG-IV): sequencing the most valuable type-strain genomes for metagenomic binning, comparative biology and taxonomic classification.</title>
        <authorList>
            <person name="Goeker M."/>
        </authorList>
    </citation>
    <scope>NUCLEOTIDE SEQUENCE [LARGE SCALE GENOMIC DNA]</scope>
    <source>
        <strain evidence="7 8">DSM 22616</strain>
    </source>
</reference>
<dbReference type="EMBL" id="JAUSTN010000001">
    <property type="protein sequence ID" value="MDQ0274275.1"/>
    <property type="molecule type" value="Genomic_DNA"/>
</dbReference>
<evidence type="ECO:0000256" key="2">
    <source>
        <dbReference type="ARBA" id="ARBA00022691"/>
    </source>
</evidence>
<comment type="caution">
    <text evidence="7">The sequence shown here is derived from an EMBL/GenBank/DDBJ whole genome shotgun (WGS) entry which is preliminary data.</text>
</comment>
<evidence type="ECO:0000259" key="6">
    <source>
        <dbReference type="PROSITE" id="PS51918"/>
    </source>
</evidence>
<dbReference type="SFLD" id="SFLDS00029">
    <property type="entry name" value="Radical_SAM"/>
    <property type="match status" value="1"/>
</dbReference>
<evidence type="ECO:0000256" key="5">
    <source>
        <dbReference type="ARBA" id="ARBA00023014"/>
    </source>
</evidence>
<sequence>MEYIGKVYRPPSEWRSLIVQATVGCSNNTCTFCSMYKDDYFYVKDEEKLFKELEEESKNFNGYRRAFIGDGDGLCLSKERIIRLNKKIKELFPYIERIGIYSTAKDVNKKSLEELKEIKESGIEIVYMGVETGSDLLLKKIKKTENRESFLKAAKKLHAANIKQSLTLITGLGENKNILEYAKDTGDLISEMNPEYLSFLALTLEPGSELYEKYMQGKFYLQNPKESLEEIYYFLSFYKGKGPTIFRSNHASNYLSLKGQIPEDVEKLKKQIENAIMNNNYRPEYLRGL</sequence>
<evidence type="ECO:0000313" key="7">
    <source>
        <dbReference type="EMBL" id="MDQ0274275.1"/>
    </source>
</evidence>